<proteinExistence type="predicted"/>
<name>A0ACB7SQ74_HYAAI</name>
<accession>A0ACB7SQ74</accession>
<evidence type="ECO:0000313" key="1">
    <source>
        <dbReference type="EMBL" id="KAH6935929.1"/>
    </source>
</evidence>
<protein>
    <submittedName>
        <fullName evidence="1">Uncharacterized protein</fullName>
    </submittedName>
</protein>
<comment type="caution">
    <text evidence="1">The sequence shown here is derived from an EMBL/GenBank/DDBJ whole genome shotgun (WGS) entry which is preliminary data.</text>
</comment>
<dbReference type="Proteomes" id="UP000821845">
    <property type="component" value="Chromosome 3"/>
</dbReference>
<organism evidence="1 2">
    <name type="scientific">Hyalomma asiaticum</name>
    <name type="common">Tick</name>
    <dbReference type="NCBI Taxonomy" id="266040"/>
    <lineage>
        <taxon>Eukaryota</taxon>
        <taxon>Metazoa</taxon>
        <taxon>Ecdysozoa</taxon>
        <taxon>Arthropoda</taxon>
        <taxon>Chelicerata</taxon>
        <taxon>Arachnida</taxon>
        <taxon>Acari</taxon>
        <taxon>Parasitiformes</taxon>
        <taxon>Ixodida</taxon>
        <taxon>Ixodoidea</taxon>
        <taxon>Ixodidae</taxon>
        <taxon>Hyalomminae</taxon>
        <taxon>Hyalomma</taxon>
    </lineage>
</organism>
<sequence length="267" mass="29958">MSVYGNPVRQASPSQDESHLLHVVEVLKRVESSGVVWFGLSVMTENVPPRAPALRVRFTPGDDMALIQVVVEVRPMCDPGKWQEVARLVLEITGKVCTPRRVREGFDLLLVQFRRKDTKNRTRSGVEEDFSEWERLLQELTDLAAEWGYKPRAVERQRRRQKELNDTNVAARPAASQAARAEAADEMQAAASEAYAAAALGMLNHVINVHNGDHSPYPRCLHGDVPNGKWLIPDYVSELMTEMLQECSSCSSLRKAEHEWSSASSSH</sequence>
<keyword evidence="2" id="KW-1185">Reference proteome</keyword>
<evidence type="ECO:0000313" key="2">
    <source>
        <dbReference type="Proteomes" id="UP000821845"/>
    </source>
</evidence>
<gene>
    <name evidence="1" type="ORF">HPB50_011479</name>
</gene>
<reference evidence="1" key="1">
    <citation type="submission" date="2020-05" db="EMBL/GenBank/DDBJ databases">
        <title>Large-scale comparative analyses of tick genomes elucidate their genetic diversity and vector capacities.</title>
        <authorList>
            <person name="Jia N."/>
            <person name="Wang J."/>
            <person name="Shi W."/>
            <person name="Du L."/>
            <person name="Sun Y."/>
            <person name="Zhan W."/>
            <person name="Jiang J."/>
            <person name="Wang Q."/>
            <person name="Zhang B."/>
            <person name="Ji P."/>
            <person name="Sakyi L.B."/>
            <person name="Cui X."/>
            <person name="Yuan T."/>
            <person name="Jiang B."/>
            <person name="Yang W."/>
            <person name="Lam T.T.-Y."/>
            <person name="Chang Q."/>
            <person name="Ding S."/>
            <person name="Wang X."/>
            <person name="Zhu J."/>
            <person name="Ruan X."/>
            <person name="Zhao L."/>
            <person name="Wei J."/>
            <person name="Que T."/>
            <person name="Du C."/>
            <person name="Cheng J."/>
            <person name="Dai P."/>
            <person name="Han X."/>
            <person name="Huang E."/>
            <person name="Gao Y."/>
            <person name="Liu J."/>
            <person name="Shao H."/>
            <person name="Ye R."/>
            <person name="Li L."/>
            <person name="Wei W."/>
            <person name="Wang X."/>
            <person name="Wang C."/>
            <person name="Yang T."/>
            <person name="Huo Q."/>
            <person name="Li W."/>
            <person name="Guo W."/>
            <person name="Chen H."/>
            <person name="Zhou L."/>
            <person name="Ni X."/>
            <person name="Tian J."/>
            <person name="Zhou Y."/>
            <person name="Sheng Y."/>
            <person name="Liu T."/>
            <person name="Pan Y."/>
            <person name="Xia L."/>
            <person name="Li J."/>
            <person name="Zhao F."/>
            <person name="Cao W."/>
        </authorList>
    </citation>
    <scope>NUCLEOTIDE SEQUENCE</scope>
    <source>
        <strain evidence="1">Hyas-2018</strain>
    </source>
</reference>
<dbReference type="EMBL" id="CM023483">
    <property type="protein sequence ID" value="KAH6935929.1"/>
    <property type="molecule type" value="Genomic_DNA"/>
</dbReference>